<proteinExistence type="predicted"/>
<keyword evidence="2" id="KW-1185">Reference proteome</keyword>
<protein>
    <submittedName>
        <fullName evidence="1">Uncharacterized protein</fullName>
    </submittedName>
</protein>
<evidence type="ECO:0000313" key="2">
    <source>
        <dbReference type="Proteomes" id="UP001352852"/>
    </source>
</evidence>
<sequence>MQKAQESSSAVSAPSFSICRWTNWTPAALKILQELPGTLCLHRLCESTPSGNNFNLREQDNRFFEIGSEEAFQSAESVTTVVGWKLPE</sequence>
<organism evidence="1 2">
    <name type="scientific">Characodon lateralis</name>
    <dbReference type="NCBI Taxonomy" id="208331"/>
    <lineage>
        <taxon>Eukaryota</taxon>
        <taxon>Metazoa</taxon>
        <taxon>Chordata</taxon>
        <taxon>Craniata</taxon>
        <taxon>Vertebrata</taxon>
        <taxon>Euteleostomi</taxon>
        <taxon>Actinopterygii</taxon>
        <taxon>Neopterygii</taxon>
        <taxon>Teleostei</taxon>
        <taxon>Neoteleostei</taxon>
        <taxon>Acanthomorphata</taxon>
        <taxon>Ovalentaria</taxon>
        <taxon>Atherinomorphae</taxon>
        <taxon>Cyprinodontiformes</taxon>
        <taxon>Goodeidae</taxon>
        <taxon>Characodon</taxon>
    </lineage>
</organism>
<dbReference type="Proteomes" id="UP001352852">
    <property type="component" value="Unassembled WGS sequence"/>
</dbReference>
<evidence type="ECO:0000313" key="1">
    <source>
        <dbReference type="EMBL" id="MED6277495.1"/>
    </source>
</evidence>
<gene>
    <name evidence="1" type="ORF">CHARACLAT_014057</name>
</gene>
<comment type="caution">
    <text evidence="1">The sequence shown here is derived from an EMBL/GenBank/DDBJ whole genome shotgun (WGS) entry which is preliminary data.</text>
</comment>
<accession>A0ABU7DSV9</accession>
<dbReference type="EMBL" id="JAHUTJ010033828">
    <property type="protein sequence ID" value="MED6277495.1"/>
    <property type="molecule type" value="Genomic_DNA"/>
</dbReference>
<reference evidence="1 2" key="1">
    <citation type="submission" date="2021-06" db="EMBL/GenBank/DDBJ databases">
        <authorList>
            <person name="Palmer J.M."/>
        </authorList>
    </citation>
    <scope>NUCLEOTIDE SEQUENCE [LARGE SCALE GENOMIC DNA]</scope>
    <source>
        <strain evidence="1 2">CL_MEX2019</strain>
        <tissue evidence="1">Muscle</tissue>
    </source>
</reference>
<name>A0ABU7DSV9_9TELE</name>